<gene>
    <name evidence="2" type="ORF">Llan_0586</name>
</gene>
<keyword evidence="1" id="KW-0472">Membrane</keyword>
<keyword evidence="1" id="KW-0812">Transmembrane</keyword>
<accession>A0A0W0VV80</accession>
<feature type="transmembrane region" description="Helical" evidence="1">
    <location>
        <begin position="131"/>
        <end position="155"/>
    </location>
</feature>
<dbReference type="PANTHER" id="PTHR40031:SF1">
    <property type="entry name" value="MEMBRANE-BOUND METAL-DEPENDENT HYDROLASE"/>
    <property type="match status" value="1"/>
</dbReference>
<name>A0A0W0VV80_9GAMM</name>
<dbReference type="STRING" id="45067.Llan_0586"/>
<feature type="transmembrane region" description="Helical" evidence="1">
    <location>
        <begin position="162"/>
        <end position="178"/>
    </location>
</feature>
<dbReference type="Proteomes" id="UP000054869">
    <property type="component" value="Unassembled WGS sequence"/>
</dbReference>
<organism evidence="2 3">
    <name type="scientific">Legionella lansingensis</name>
    <dbReference type="NCBI Taxonomy" id="45067"/>
    <lineage>
        <taxon>Bacteria</taxon>
        <taxon>Pseudomonadati</taxon>
        <taxon>Pseudomonadota</taxon>
        <taxon>Gammaproteobacteria</taxon>
        <taxon>Legionellales</taxon>
        <taxon>Legionellaceae</taxon>
        <taxon>Legionella</taxon>
    </lineage>
</organism>
<feature type="transmembrane region" description="Helical" evidence="1">
    <location>
        <begin position="33"/>
        <end position="50"/>
    </location>
</feature>
<reference evidence="2 3" key="1">
    <citation type="submission" date="2015-11" db="EMBL/GenBank/DDBJ databases">
        <title>Genomic analysis of 38 Legionella species identifies large and diverse effector repertoires.</title>
        <authorList>
            <person name="Burstein D."/>
            <person name="Amaro F."/>
            <person name="Zusman T."/>
            <person name="Lifshitz Z."/>
            <person name="Cohen O."/>
            <person name="Gilbert J.A."/>
            <person name="Pupko T."/>
            <person name="Shuman H.A."/>
            <person name="Segal G."/>
        </authorList>
    </citation>
    <scope>NUCLEOTIDE SEQUENCE [LARGE SCALE GENOMIC DNA]</scope>
    <source>
        <strain evidence="2 3">ATCC 49751</strain>
    </source>
</reference>
<dbReference type="AlphaFoldDB" id="A0A0W0VV80"/>
<keyword evidence="1" id="KW-1133">Transmembrane helix</keyword>
<dbReference type="InterPro" id="IPR053170">
    <property type="entry name" value="Transcription_regulator"/>
</dbReference>
<keyword evidence="3" id="KW-1185">Reference proteome</keyword>
<comment type="caution">
    <text evidence="2">The sequence shown here is derived from an EMBL/GenBank/DDBJ whole genome shotgun (WGS) entry which is preliminary data.</text>
</comment>
<evidence type="ECO:0000256" key="1">
    <source>
        <dbReference type="SAM" id="Phobius"/>
    </source>
</evidence>
<dbReference type="Pfam" id="PF04307">
    <property type="entry name" value="YdjM"/>
    <property type="match status" value="1"/>
</dbReference>
<protein>
    <submittedName>
        <fullName evidence="2">Integral membrane protein</fullName>
    </submittedName>
</protein>
<dbReference type="eggNOG" id="COG1988">
    <property type="taxonomic scope" value="Bacteria"/>
</dbReference>
<dbReference type="PANTHER" id="PTHR40031">
    <property type="entry name" value="HYPOTHETICAL MEMBRANE SPANNING PROTEIN"/>
    <property type="match status" value="1"/>
</dbReference>
<sequence length="328" mass="37570">MTVIGFNMDPITQGALGAACSQAILHRYDKKNAWLVGLLAGMAADLDVFIRSVKDPLLFFIYHRHFTHSLSFIPIGASLVTLILILFERFRRTWRLTFLAALIGYSTHGLLDSCTNYGTLLYWPFSDKRVSWDFLSIIDPFITLPLFLGIIWTMINDDRKGVFFGLMFAGSLSLFNYFQHHHAVLAVEAFTQQNHLQLTRLRVFPKMASSIAWRGIAMENHDFLAFNILVPFPFKQQTKVTLVARYPLLQPAITPNYVKDSPSLMRDLAIFTWFSDGYSILANPEPLTLVDGRFLMDDAAKIALWGFQFLPKQEHVKRINFIRIGQQK</sequence>
<evidence type="ECO:0000313" key="2">
    <source>
        <dbReference type="EMBL" id="KTD23805.1"/>
    </source>
</evidence>
<feature type="transmembrane region" description="Helical" evidence="1">
    <location>
        <begin position="70"/>
        <end position="87"/>
    </location>
</feature>
<dbReference type="PATRIC" id="fig|45067.4.peg.612"/>
<dbReference type="EMBL" id="LNYI01000011">
    <property type="protein sequence ID" value="KTD23805.1"/>
    <property type="molecule type" value="Genomic_DNA"/>
</dbReference>
<proteinExistence type="predicted"/>
<evidence type="ECO:0000313" key="3">
    <source>
        <dbReference type="Proteomes" id="UP000054869"/>
    </source>
</evidence>
<dbReference type="InterPro" id="IPR007404">
    <property type="entry name" value="YdjM-like"/>
</dbReference>